<feature type="chain" id="PRO_5010311448" evidence="1">
    <location>
        <begin position="26"/>
        <end position="96"/>
    </location>
</feature>
<evidence type="ECO:0000313" key="3">
    <source>
        <dbReference type="Proteomes" id="UP000182258"/>
    </source>
</evidence>
<feature type="signal peptide" evidence="1">
    <location>
        <begin position="1"/>
        <end position="25"/>
    </location>
</feature>
<dbReference type="AlphaFoldDB" id="A0A1I1R8B6"/>
<evidence type="ECO:0000313" key="2">
    <source>
        <dbReference type="EMBL" id="SFD28398.1"/>
    </source>
</evidence>
<evidence type="ECO:0000256" key="1">
    <source>
        <dbReference type="SAM" id="SignalP"/>
    </source>
</evidence>
<gene>
    <name evidence="2" type="ORF">SAMN04488059_13621</name>
</gene>
<protein>
    <submittedName>
        <fullName evidence="2">Peptide/nickel transport system substrate-binding protein</fullName>
    </submittedName>
</protein>
<dbReference type="STRING" id="728005.SAMN04488059_13621"/>
<name>A0A1I1R8B6_9HYPH</name>
<proteinExistence type="predicted"/>
<dbReference type="Proteomes" id="UP000182258">
    <property type="component" value="Unassembled WGS sequence"/>
</dbReference>
<sequence length="96" mass="10210">MLKSLMKAAAVGVLATLVGLSAVVAQERPDVVVAVQAIPPTLEPAKELSNQGVRITYSMFDTLIRRDSCPAKMAAVRPSYRVWPPAGTGSMTAPWT</sequence>
<reference evidence="2 3" key="1">
    <citation type="submission" date="2016-10" db="EMBL/GenBank/DDBJ databases">
        <authorList>
            <person name="de Groot N.N."/>
        </authorList>
    </citation>
    <scope>NUCLEOTIDE SEQUENCE [LARGE SCALE GENOMIC DNA]</scope>
    <source>
        <strain evidence="2 3">CGMCC 1.10210</strain>
    </source>
</reference>
<keyword evidence="1" id="KW-0732">Signal</keyword>
<dbReference type="EMBL" id="FOMB01000036">
    <property type="protein sequence ID" value="SFD28398.1"/>
    <property type="molecule type" value="Genomic_DNA"/>
</dbReference>
<accession>A0A1I1R8B6</accession>
<organism evidence="2 3">
    <name type="scientific">Devosia psychrophila</name>
    <dbReference type="NCBI Taxonomy" id="728005"/>
    <lineage>
        <taxon>Bacteria</taxon>
        <taxon>Pseudomonadati</taxon>
        <taxon>Pseudomonadota</taxon>
        <taxon>Alphaproteobacteria</taxon>
        <taxon>Hyphomicrobiales</taxon>
        <taxon>Devosiaceae</taxon>
        <taxon>Devosia</taxon>
    </lineage>
</organism>